<evidence type="ECO:0000256" key="1">
    <source>
        <dbReference type="ARBA" id="ARBA00004651"/>
    </source>
</evidence>
<feature type="transmembrane region" description="Helical" evidence="8">
    <location>
        <begin position="28"/>
        <end position="54"/>
    </location>
</feature>
<keyword evidence="6 8" id="KW-0472">Membrane</keyword>
<dbReference type="SUPFAM" id="SSF50182">
    <property type="entry name" value="Sm-like ribonucleoproteins"/>
    <property type="match status" value="1"/>
</dbReference>
<comment type="similarity">
    <text evidence="2">Belongs to the MscS (TC 1.A.23) family.</text>
</comment>
<evidence type="ECO:0000256" key="3">
    <source>
        <dbReference type="ARBA" id="ARBA00022475"/>
    </source>
</evidence>
<reference evidence="12" key="2">
    <citation type="submission" date="2020-09" db="EMBL/GenBank/DDBJ databases">
        <authorList>
            <person name="Sun Q."/>
            <person name="Zhou Y."/>
        </authorList>
    </citation>
    <scope>NUCLEOTIDE SEQUENCE</scope>
    <source>
        <strain evidence="12">CGMCC 1.12987</strain>
    </source>
</reference>
<dbReference type="SUPFAM" id="SSF82689">
    <property type="entry name" value="Mechanosensitive channel protein MscS (YggB), C-terminal domain"/>
    <property type="match status" value="1"/>
</dbReference>
<protein>
    <submittedName>
        <fullName evidence="12">Mechanosensitive ion channel protein MscS</fullName>
    </submittedName>
</protein>
<organism evidence="12 13">
    <name type="scientific">Paenibacillus abyssi</name>
    <dbReference type="NCBI Taxonomy" id="1340531"/>
    <lineage>
        <taxon>Bacteria</taxon>
        <taxon>Bacillati</taxon>
        <taxon>Bacillota</taxon>
        <taxon>Bacilli</taxon>
        <taxon>Bacillales</taxon>
        <taxon>Paenibacillaceae</taxon>
        <taxon>Paenibacillus</taxon>
    </lineage>
</organism>
<dbReference type="InterPro" id="IPR010920">
    <property type="entry name" value="LSM_dom_sf"/>
</dbReference>
<feature type="domain" description="Mechanosensitive ion channel transmembrane helices 2/3" evidence="11">
    <location>
        <begin position="77"/>
        <end position="118"/>
    </location>
</feature>
<dbReference type="Gene3D" id="3.30.70.100">
    <property type="match status" value="1"/>
</dbReference>
<evidence type="ECO:0000313" key="13">
    <source>
        <dbReference type="Proteomes" id="UP000644756"/>
    </source>
</evidence>
<dbReference type="RefSeq" id="WP_229725680.1">
    <property type="nucleotide sequence ID" value="NZ_BMGR01000028.1"/>
</dbReference>
<keyword evidence="5 8" id="KW-1133">Transmembrane helix</keyword>
<keyword evidence="4 8" id="KW-0812">Transmembrane</keyword>
<dbReference type="FunFam" id="2.30.30.60:FF:000001">
    <property type="entry name" value="MscS Mechanosensitive ion channel"/>
    <property type="match status" value="1"/>
</dbReference>
<comment type="function">
    <text evidence="7">May play a role in resistance to osmotic downshock.</text>
</comment>
<evidence type="ECO:0000313" key="12">
    <source>
        <dbReference type="EMBL" id="GGG26849.1"/>
    </source>
</evidence>
<dbReference type="Gene3D" id="1.10.287.1260">
    <property type="match status" value="1"/>
</dbReference>
<evidence type="ECO:0000259" key="11">
    <source>
        <dbReference type="Pfam" id="PF21088"/>
    </source>
</evidence>
<dbReference type="PANTHER" id="PTHR30460:SF0">
    <property type="entry name" value="MODERATE CONDUCTANCE MECHANOSENSITIVE CHANNEL YBIO"/>
    <property type="match status" value="1"/>
</dbReference>
<feature type="domain" description="Mechanosensitive ion channel MscS C-terminal" evidence="10">
    <location>
        <begin position="190"/>
        <end position="272"/>
    </location>
</feature>
<feature type="domain" description="Mechanosensitive ion channel MscS" evidence="9">
    <location>
        <begin position="120"/>
        <end position="183"/>
    </location>
</feature>
<keyword evidence="3" id="KW-1003">Cell membrane</keyword>
<evidence type="ECO:0000256" key="8">
    <source>
        <dbReference type="SAM" id="Phobius"/>
    </source>
</evidence>
<dbReference type="Pfam" id="PF21082">
    <property type="entry name" value="MS_channel_3rd"/>
    <property type="match status" value="1"/>
</dbReference>
<evidence type="ECO:0000259" key="9">
    <source>
        <dbReference type="Pfam" id="PF00924"/>
    </source>
</evidence>
<dbReference type="Gene3D" id="2.30.30.60">
    <property type="match status" value="1"/>
</dbReference>
<feature type="transmembrane region" description="Helical" evidence="8">
    <location>
        <begin position="99"/>
        <end position="121"/>
    </location>
</feature>
<keyword evidence="13" id="KW-1185">Reference proteome</keyword>
<reference evidence="12" key="1">
    <citation type="journal article" date="2014" name="Int. J. Syst. Evol. Microbiol.">
        <title>Complete genome sequence of Corynebacterium casei LMG S-19264T (=DSM 44701T), isolated from a smear-ripened cheese.</title>
        <authorList>
            <consortium name="US DOE Joint Genome Institute (JGI-PGF)"/>
            <person name="Walter F."/>
            <person name="Albersmeier A."/>
            <person name="Kalinowski J."/>
            <person name="Ruckert C."/>
        </authorList>
    </citation>
    <scope>NUCLEOTIDE SEQUENCE</scope>
    <source>
        <strain evidence="12">CGMCC 1.12987</strain>
    </source>
</reference>
<dbReference type="AlphaFoldDB" id="A0A917G7K8"/>
<dbReference type="Pfam" id="PF21088">
    <property type="entry name" value="MS_channel_1st"/>
    <property type="match status" value="1"/>
</dbReference>
<dbReference type="FunFam" id="1.10.287.1260:FF:000005">
    <property type="entry name" value="Mechanosensitive ion channel family protein"/>
    <property type="match status" value="1"/>
</dbReference>
<sequence length="294" mass="32614">MMWFNEAINDITAWLSNEVMWKNLALTALRILIILIAARIVIFIVHKAITHAIIERESKRLAIQTRRMRTVGKLLKNVSSYVVHFITILLVFSEFNIHLGPLLAGAGVIGLAIGFGAQSLVKDVITGFFIILEDQFAVGDVVQTGAFKGTVEMIGLRSTRLQSWTGEVHIIPNGMINEVTNFSINNSLAVVDISIAYEEDIDEAEQVIRQTVAKVEDENLVRQPEVLGIQMLGASEVVLRVIAECRPNAQHGYTRKLRSEIKKALDAHNIEIPYPKQVQLHRSEKDGGGVKSGA</sequence>
<feature type="transmembrane region" description="Helical" evidence="8">
    <location>
        <begin position="74"/>
        <end position="93"/>
    </location>
</feature>
<evidence type="ECO:0000256" key="4">
    <source>
        <dbReference type="ARBA" id="ARBA00022692"/>
    </source>
</evidence>
<name>A0A917G7K8_9BACL</name>
<evidence type="ECO:0000256" key="5">
    <source>
        <dbReference type="ARBA" id="ARBA00022989"/>
    </source>
</evidence>
<dbReference type="InterPro" id="IPR006685">
    <property type="entry name" value="MscS_channel_2nd"/>
</dbReference>
<dbReference type="InterPro" id="IPR049142">
    <property type="entry name" value="MS_channel_1st"/>
</dbReference>
<evidence type="ECO:0000256" key="7">
    <source>
        <dbReference type="ARBA" id="ARBA00059688"/>
    </source>
</evidence>
<dbReference type="EMBL" id="BMGR01000028">
    <property type="protein sequence ID" value="GGG26849.1"/>
    <property type="molecule type" value="Genomic_DNA"/>
</dbReference>
<evidence type="ECO:0000256" key="2">
    <source>
        <dbReference type="ARBA" id="ARBA00008017"/>
    </source>
</evidence>
<dbReference type="GO" id="GO:0008381">
    <property type="term" value="F:mechanosensitive monoatomic ion channel activity"/>
    <property type="evidence" value="ECO:0007669"/>
    <property type="project" value="InterPro"/>
</dbReference>
<dbReference type="InterPro" id="IPR023408">
    <property type="entry name" value="MscS_beta-dom_sf"/>
</dbReference>
<comment type="subcellular location">
    <subcellularLocation>
        <location evidence="1">Cell membrane</location>
        <topology evidence="1">Multi-pass membrane protein</topology>
    </subcellularLocation>
</comment>
<dbReference type="Pfam" id="PF00924">
    <property type="entry name" value="MS_channel_2nd"/>
    <property type="match status" value="1"/>
</dbReference>
<gene>
    <name evidence="12" type="ORF">GCM10010916_49090</name>
</gene>
<dbReference type="PANTHER" id="PTHR30460">
    <property type="entry name" value="MODERATE CONDUCTANCE MECHANOSENSITIVE CHANNEL YBIO"/>
    <property type="match status" value="1"/>
</dbReference>
<proteinExistence type="inferred from homology"/>
<evidence type="ECO:0000256" key="6">
    <source>
        <dbReference type="ARBA" id="ARBA00023136"/>
    </source>
</evidence>
<comment type="caution">
    <text evidence="12">The sequence shown here is derived from an EMBL/GenBank/DDBJ whole genome shotgun (WGS) entry which is preliminary data.</text>
</comment>
<accession>A0A917G7K8</accession>
<dbReference type="InterPro" id="IPR011014">
    <property type="entry name" value="MscS_channel_TM-2"/>
</dbReference>
<dbReference type="InterPro" id="IPR045276">
    <property type="entry name" value="YbiO_bact"/>
</dbReference>
<dbReference type="InterPro" id="IPR011066">
    <property type="entry name" value="MscS_channel_C_sf"/>
</dbReference>
<dbReference type="Proteomes" id="UP000644756">
    <property type="component" value="Unassembled WGS sequence"/>
</dbReference>
<dbReference type="GO" id="GO:0005886">
    <property type="term" value="C:plasma membrane"/>
    <property type="evidence" value="ECO:0007669"/>
    <property type="project" value="UniProtKB-SubCell"/>
</dbReference>
<dbReference type="SUPFAM" id="SSF82861">
    <property type="entry name" value="Mechanosensitive channel protein MscS (YggB), transmembrane region"/>
    <property type="match status" value="1"/>
</dbReference>
<evidence type="ECO:0000259" key="10">
    <source>
        <dbReference type="Pfam" id="PF21082"/>
    </source>
</evidence>
<dbReference type="InterPro" id="IPR049278">
    <property type="entry name" value="MS_channel_C"/>
</dbReference>